<dbReference type="InterPro" id="IPR002110">
    <property type="entry name" value="Ankyrin_rpt"/>
</dbReference>
<evidence type="ECO:0000256" key="4">
    <source>
        <dbReference type="SAM" id="Phobius"/>
    </source>
</evidence>
<evidence type="ECO:0000256" key="3">
    <source>
        <dbReference type="PROSITE-ProRule" id="PRU00023"/>
    </source>
</evidence>
<dbReference type="AlphaFoldDB" id="A0A7R9BQC9"/>
<evidence type="ECO:0000313" key="6">
    <source>
        <dbReference type="Proteomes" id="UP000678499"/>
    </source>
</evidence>
<feature type="repeat" description="ANK" evidence="3">
    <location>
        <begin position="89"/>
        <end position="121"/>
    </location>
</feature>
<dbReference type="Gene3D" id="1.25.40.20">
    <property type="entry name" value="Ankyrin repeat-containing domain"/>
    <property type="match status" value="1"/>
</dbReference>
<dbReference type="Pfam" id="PF12796">
    <property type="entry name" value="Ank_2"/>
    <property type="match status" value="1"/>
</dbReference>
<dbReference type="OrthoDB" id="2157354at2759"/>
<dbReference type="SMART" id="SM00248">
    <property type="entry name" value="ANK"/>
    <property type="match status" value="4"/>
</dbReference>
<sequence>MEVHASLLSLVKAIVDTSKTDEEILEYQEIASNIIDQIIPLPEGATAVTAPHLGYNALMLACQYGRHKVVKALLDKRADPTIKCENPVPGASALHCAASNGHPECLGLLLKKIESLEVRESILNAQKTKCGNTALHDAVGGAQVWVPSCSRFEKCVELLIRQPKINLDIPNNANGDTALHLAARSGNHTTVSQLLVFGANASLPNKNKICVGPQLLSVSPEMFKLALDSCITLSDKKLYDPALEMHMDFEILIPKEGNETALLEKIAGKRDSDSIICHPLVEAFIQMEWHVCKTRRWLYIFVMTLILLALLLRVGYLMMKSSIAGCE</sequence>
<keyword evidence="6" id="KW-1185">Reference proteome</keyword>
<evidence type="ECO:0000256" key="1">
    <source>
        <dbReference type="ARBA" id="ARBA00022737"/>
    </source>
</evidence>
<dbReference type="Proteomes" id="UP000678499">
    <property type="component" value="Unassembled WGS sequence"/>
</dbReference>
<dbReference type="EMBL" id="CAJPEX010001246">
    <property type="protein sequence ID" value="CAG0918632.1"/>
    <property type="molecule type" value="Genomic_DNA"/>
</dbReference>
<dbReference type="PANTHER" id="PTHR24198">
    <property type="entry name" value="ANKYRIN REPEAT AND PROTEIN KINASE DOMAIN-CONTAINING PROTEIN"/>
    <property type="match status" value="1"/>
</dbReference>
<proteinExistence type="predicted"/>
<evidence type="ECO:0000256" key="2">
    <source>
        <dbReference type="ARBA" id="ARBA00023043"/>
    </source>
</evidence>
<keyword evidence="4" id="KW-0472">Membrane</keyword>
<dbReference type="PROSITE" id="PS50297">
    <property type="entry name" value="ANK_REP_REGION"/>
    <property type="match status" value="1"/>
</dbReference>
<name>A0A7R9BQC9_9CRUS</name>
<keyword evidence="2 3" id="KW-0040">ANK repeat</keyword>
<keyword evidence="4" id="KW-1133">Transmembrane helix</keyword>
<keyword evidence="1" id="KW-0677">Repeat</keyword>
<feature type="repeat" description="ANK" evidence="3">
    <location>
        <begin position="53"/>
        <end position="85"/>
    </location>
</feature>
<dbReference type="PROSITE" id="PS50088">
    <property type="entry name" value="ANK_REPEAT"/>
    <property type="match status" value="3"/>
</dbReference>
<accession>A0A7R9BQC9</accession>
<organism evidence="5">
    <name type="scientific">Notodromas monacha</name>
    <dbReference type="NCBI Taxonomy" id="399045"/>
    <lineage>
        <taxon>Eukaryota</taxon>
        <taxon>Metazoa</taxon>
        <taxon>Ecdysozoa</taxon>
        <taxon>Arthropoda</taxon>
        <taxon>Crustacea</taxon>
        <taxon>Oligostraca</taxon>
        <taxon>Ostracoda</taxon>
        <taxon>Podocopa</taxon>
        <taxon>Podocopida</taxon>
        <taxon>Cypridocopina</taxon>
        <taxon>Cypridoidea</taxon>
        <taxon>Cyprididae</taxon>
        <taxon>Notodromas</taxon>
    </lineage>
</organism>
<dbReference type="Pfam" id="PF00023">
    <property type="entry name" value="Ank"/>
    <property type="match status" value="1"/>
</dbReference>
<dbReference type="EMBL" id="OA883283">
    <property type="protein sequence ID" value="CAD7278480.1"/>
    <property type="molecule type" value="Genomic_DNA"/>
</dbReference>
<feature type="transmembrane region" description="Helical" evidence="4">
    <location>
        <begin position="297"/>
        <end position="316"/>
    </location>
</feature>
<protein>
    <submittedName>
        <fullName evidence="5">Uncharacterized protein</fullName>
    </submittedName>
</protein>
<evidence type="ECO:0000313" key="5">
    <source>
        <dbReference type="EMBL" id="CAD7278480.1"/>
    </source>
</evidence>
<reference evidence="5" key="1">
    <citation type="submission" date="2020-11" db="EMBL/GenBank/DDBJ databases">
        <authorList>
            <person name="Tran Van P."/>
        </authorList>
    </citation>
    <scope>NUCLEOTIDE SEQUENCE</scope>
</reference>
<dbReference type="PANTHER" id="PTHR24198:SF165">
    <property type="entry name" value="ANKYRIN REPEAT-CONTAINING PROTEIN-RELATED"/>
    <property type="match status" value="1"/>
</dbReference>
<keyword evidence="4" id="KW-0812">Transmembrane</keyword>
<dbReference type="InterPro" id="IPR036770">
    <property type="entry name" value="Ankyrin_rpt-contain_sf"/>
</dbReference>
<feature type="repeat" description="ANK" evidence="3">
    <location>
        <begin position="174"/>
        <end position="206"/>
    </location>
</feature>
<dbReference type="SUPFAM" id="SSF48403">
    <property type="entry name" value="Ankyrin repeat"/>
    <property type="match status" value="1"/>
</dbReference>
<gene>
    <name evidence="5" type="ORF">NMOB1V02_LOCUS6182</name>
</gene>